<feature type="domain" description="Polymerase nucleotidyl transferase" evidence="5">
    <location>
        <begin position="17"/>
        <end position="56"/>
    </location>
</feature>
<gene>
    <name evidence="7" type="ORF">AML91_23830</name>
    <name evidence="8" type="ORF">SAMN05216191_101134</name>
</gene>
<evidence type="ECO:0000313" key="8">
    <source>
        <dbReference type="EMBL" id="SDK93113.1"/>
    </source>
</evidence>
<dbReference type="InterPro" id="IPR025184">
    <property type="entry name" value="AadA_C"/>
</dbReference>
<dbReference type="Gene3D" id="3.30.460.10">
    <property type="entry name" value="Beta Polymerase, domain 2"/>
    <property type="match status" value="1"/>
</dbReference>
<organism evidence="8 10">
    <name type="scientific">Paenibacillus jilunlii</name>
    <dbReference type="NCBI Taxonomy" id="682956"/>
    <lineage>
        <taxon>Bacteria</taxon>
        <taxon>Bacillati</taxon>
        <taxon>Bacillota</taxon>
        <taxon>Bacilli</taxon>
        <taxon>Bacillales</taxon>
        <taxon>Paenibacillaceae</taxon>
        <taxon>Paenibacillus</taxon>
    </lineage>
</organism>
<keyword evidence="9" id="KW-1185">Reference proteome</keyword>
<dbReference type="EMBL" id="FNGM01000001">
    <property type="protein sequence ID" value="SDK93113.1"/>
    <property type="molecule type" value="Genomic_DNA"/>
</dbReference>
<dbReference type="AlphaFoldDB" id="A0A1G9FY74"/>
<dbReference type="RefSeq" id="WP_062526426.1">
    <property type="nucleotide sequence ID" value="NZ_CP048429.1"/>
</dbReference>
<protein>
    <recommendedName>
        <fullName evidence="4">Spectinomycin 9-adenylyltransferase</fullName>
    </recommendedName>
</protein>
<keyword evidence="4" id="KW-0067">ATP-binding</keyword>
<comment type="catalytic activity">
    <reaction evidence="3 4">
        <text>spectinomycin + ATP = 9-O-adenylylspectinomycin + diphosphate</text>
        <dbReference type="Rhea" id="RHEA:63228"/>
        <dbReference type="ChEBI" id="CHEBI:30616"/>
        <dbReference type="ChEBI" id="CHEBI:33019"/>
        <dbReference type="ChEBI" id="CHEBI:146260"/>
        <dbReference type="ChEBI" id="CHEBI:146261"/>
    </reaction>
</comment>
<dbReference type="CDD" id="cd05403">
    <property type="entry name" value="NT_KNTase_like"/>
    <property type="match status" value="1"/>
</dbReference>
<dbReference type="Proteomes" id="UP000182783">
    <property type="component" value="Unassembled WGS sequence"/>
</dbReference>
<dbReference type="Proteomes" id="UP000070252">
    <property type="component" value="Unassembled WGS sequence"/>
</dbReference>
<dbReference type="Pfam" id="PF13427">
    <property type="entry name" value="AadA_C"/>
    <property type="match status" value="1"/>
</dbReference>
<sequence length="257" mass="28788">MNIQAERILDRFTVIFREELEADLAGIYLHGSLAMGCFNPAGSDIDILVVIREKLPPASAQRIARKLLALRDDMTNGLEISVIREAALTPVTCPTPCELHFSDYHRERYRADEDYVCGDYEDKDLASQIAVAYYRGRTLYGQPLAMQYPPVNPGAYLSSILHDIADAAAEIMENPMYITLNLCRVLYYLQEGKIASKREGGEWGTANLPLEFRELVQVFLNQYNGVSEDRQVQPGQLAAFAGYMLDVIDKKVTGGAR</sequence>
<dbReference type="SUPFAM" id="SSF81301">
    <property type="entry name" value="Nucleotidyltransferase"/>
    <property type="match status" value="1"/>
</dbReference>
<evidence type="ECO:0000259" key="5">
    <source>
        <dbReference type="Pfam" id="PF01909"/>
    </source>
</evidence>
<evidence type="ECO:0000313" key="7">
    <source>
        <dbReference type="EMBL" id="KWX71269.1"/>
    </source>
</evidence>
<dbReference type="GO" id="GO:0070566">
    <property type="term" value="F:adenylyltransferase activity"/>
    <property type="evidence" value="ECO:0007669"/>
    <property type="project" value="InterPro"/>
</dbReference>
<keyword evidence="1 4" id="KW-0808">Transferase</keyword>
<dbReference type="EMBL" id="LIPY01000122">
    <property type="protein sequence ID" value="KWX71269.1"/>
    <property type="molecule type" value="Genomic_DNA"/>
</dbReference>
<keyword evidence="2 4" id="KW-0046">Antibiotic resistance</keyword>
<dbReference type="PIRSF" id="PIRSF000819">
    <property type="entry name" value="Streptomycin_3-adenylyltransf"/>
    <property type="match status" value="1"/>
</dbReference>
<evidence type="ECO:0000313" key="9">
    <source>
        <dbReference type="Proteomes" id="UP000070252"/>
    </source>
</evidence>
<dbReference type="GO" id="GO:0046677">
    <property type="term" value="P:response to antibiotic"/>
    <property type="evidence" value="ECO:0007669"/>
    <property type="project" value="UniProtKB-KW"/>
</dbReference>
<dbReference type="InterPro" id="IPR043519">
    <property type="entry name" value="NT_sf"/>
</dbReference>
<reference evidence="8 10" key="2">
    <citation type="submission" date="2016-10" db="EMBL/GenBank/DDBJ databases">
        <authorList>
            <person name="de Groot N.N."/>
        </authorList>
    </citation>
    <scope>NUCLEOTIDE SEQUENCE [LARGE SCALE GENOMIC DNA]</scope>
    <source>
        <strain evidence="8 10">CGMCC 1.10239</strain>
    </source>
</reference>
<dbReference type="InterPro" id="IPR024172">
    <property type="entry name" value="AadA/Aad9"/>
</dbReference>
<proteinExistence type="predicted"/>
<evidence type="ECO:0000256" key="1">
    <source>
        <dbReference type="ARBA" id="ARBA00022679"/>
    </source>
</evidence>
<keyword evidence="4 8" id="KW-0548">Nucleotidyltransferase</keyword>
<evidence type="ECO:0000259" key="6">
    <source>
        <dbReference type="Pfam" id="PF13427"/>
    </source>
</evidence>
<evidence type="ECO:0000256" key="2">
    <source>
        <dbReference type="ARBA" id="ARBA00023251"/>
    </source>
</evidence>
<accession>A0A1G9FY74</accession>
<feature type="domain" description="Adenylyltransferase AadA C-terminal" evidence="6">
    <location>
        <begin position="150"/>
        <end position="245"/>
    </location>
</feature>
<dbReference type="GO" id="GO:0005524">
    <property type="term" value="F:ATP binding"/>
    <property type="evidence" value="ECO:0007669"/>
    <property type="project" value="UniProtKB-KW"/>
</dbReference>
<name>A0A1G9FY74_9BACL</name>
<dbReference type="Pfam" id="PF01909">
    <property type="entry name" value="NTP_transf_2"/>
    <property type="match status" value="1"/>
</dbReference>
<keyword evidence="4" id="KW-0547">Nucleotide-binding</keyword>
<dbReference type="InterPro" id="IPR002934">
    <property type="entry name" value="Polymerase_NTP_transf_dom"/>
</dbReference>
<evidence type="ECO:0000256" key="3">
    <source>
        <dbReference type="ARBA" id="ARBA00047831"/>
    </source>
</evidence>
<evidence type="ECO:0000256" key="4">
    <source>
        <dbReference type="PIRNR" id="PIRNR000819"/>
    </source>
</evidence>
<evidence type="ECO:0000313" key="10">
    <source>
        <dbReference type="Proteomes" id="UP000182783"/>
    </source>
</evidence>
<reference evidence="7 9" key="1">
    <citation type="submission" date="2015-08" db="EMBL/GenBank/DDBJ databases">
        <title>Genome of Paenibacillus jilunlii.</title>
        <authorList>
            <person name="Sant'Anna F.H."/>
            <person name="Ambrosini A."/>
            <person name="Souza R."/>
            <person name="Bach E."/>
            <person name="Fernandes G."/>
            <person name="Balsanelli E."/>
            <person name="Baura V.A."/>
            <person name="Pedrosa F.O."/>
            <person name="Souza E.M."/>
            <person name="Passaglia L."/>
        </authorList>
    </citation>
    <scope>NUCLEOTIDE SEQUENCE [LARGE SCALE GENOMIC DNA]</scope>
    <source>
        <strain evidence="7 9">DSM 23019</strain>
    </source>
</reference>